<gene>
    <name evidence="2" type="ORF">GPJ81_12900</name>
</gene>
<feature type="chain" id="PRO_5026320994" evidence="1">
    <location>
        <begin position="30"/>
        <end position="606"/>
    </location>
</feature>
<dbReference type="Proteomes" id="UP000426235">
    <property type="component" value="Chromosome"/>
</dbReference>
<accession>A0A6I6GZZ3</accession>
<keyword evidence="1" id="KW-0732">Signal</keyword>
<evidence type="ECO:0000313" key="3">
    <source>
        <dbReference type="Proteomes" id="UP000426235"/>
    </source>
</evidence>
<sequence length="606" mass="65749">MNLTRMRGARAPHLLAVAVAIAVQSQADAKDFTFGEIEGSFDSSLSIGASWAVRGPDPDFISNFNSQGVRGNAASRTNDDNRLNFKKGETFSKIFKGVHDLELKYGQSGVFVRGKYWYDFELKDENRLFYDIDDHGRDRAAKASGAMFLDSFVYHNYNLGSLPGNVRVGKQVVSWGESTFIGNSINSINPIDVAALRRPGAEVKEGLIPVNMFYLSQGLSDSLTAEMFYQIEWESSVIDNCGTFFGNDVTPEGCTDRVVLAGLDLPPGVANNTGVPGVSDDAFIPRTKTRDARDSGQYGLALRWYVPELNDTEFGFYAMNYHSRNPSLNFTRATSTSNPVATIRSASYNVVYPEDVRLYGVSFATSVEGTSVGGEISYRPNMPLNLNGADINLAALGNATSPLFQSGNSVNLAGAELDGYKRMPVLQAQATATRFFDQVLGSDRLTLVGEVGYNHINGLGSSDGSDLRFGRNSVFGAGQLVNQAVCVGTRQAVPGQPGVTAASNPQQECNSHGFYTSSSWGYRLRGKLDYPNVIAGINLSPNLAWSHDVDGVGPNFEEGNKAVSLGLDADYLNTYTASLSYTDYFGGKWNTNTDRDYVALSFGVNF</sequence>
<protein>
    <submittedName>
        <fullName evidence="2">DUF1302 family protein</fullName>
    </submittedName>
</protein>
<evidence type="ECO:0000256" key="1">
    <source>
        <dbReference type="SAM" id="SignalP"/>
    </source>
</evidence>
<dbReference type="Pfam" id="PF06980">
    <property type="entry name" value="DUF1302"/>
    <property type="match status" value="1"/>
</dbReference>
<reference evidence="2" key="1">
    <citation type="submission" date="2019-12" db="EMBL/GenBank/DDBJ databases">
        <title>Hybrid Genome Assemblies of two High G+C Isolates from Undergraduate Microbiology Courses.</title>
        <authorList>
            <person name="Ne Ville C.J."/>
            <person name="Enright D."/>
            <person name="Hernandez I."/>
            <person name="Dodsworth J."/>
            <person name="Orwin P.M."/>
        </authorList>
    </citation>
    <scope>NUCLEOTIDE SEQUENCE [LARGE SCALE GENOMIC DNA]</scope>
    <source>
        <strain evidence="2">Neo</strain>
    </source>
</reference>
<proteinExistence type="predicted"/>
<evidence type="ECO:0000313" key="2">
    <source>
        <dbReference type="EMBL" id="QGW77546.1"/>
    </source>
</evidence>
<dbReference type="InterPro" id="IPR010727">
    <property type="entry name" value="DUF1302"/>
</dbReference>
<dbReference type="RefSeq" id="WP_157192533.1">
    <property type="nucleotide sequence ID" value="NZ_CP046621.1"/>
</dbReference>
<name>A0A6I6GZZ3_9PSED</name>
<organism evidence="2 3">
    <name type="scientific">Pseudomonas alkylphenolica</name>
    <dbReference type="NCBI Taxonomy" id="237609"/>
    <lineage>
        <taxon>Bacteria</taxon>
        <taxon>Pseudomonadati</taxon>
        <taxon>Pseudomonadota</taxon>
        <taxon>Gammaproteobacteria</taxon>
        <taxon>Pseudomonadales</taxon>
        <taxon>Pseudomonadaceae</taxon>
        <taxon>Pseudomonas</taxon>
    </lineage>
</organism>
<keyword evidence="3" id="KW-1185">Reference proteome</keyword>
<dbReference type="EMBL" id="CP046621">
    <property type="protein sequence ID" value="QGW77546.1"/>
    <property type="molecule type" value="Genomic_DNA"/>
</dbReference>
<dbReference type="AlphaFoldDB" id="A0A6I6GZZ3"/>
<feature type="signal peptide" evidence="1">
    <location>
        <begin position="1"/>
        <end position="29"/>
    </location>
</feature>